<feature type="compositionally biased region" description="Basic and acidic residues" evidence="1">
    <location>
        <begin position="237"/>
        <end position="250"/>
    </location>
</feature>
<organism evidence="3">
    <name type="scientific">Lygus hesperus</name>
    <name type="common">Western plant bug</name>
    <dbReference type="NCBI Taxonomy" id="30085"/>
    <lineage>
        <taxon>Eukaryota</taxon>
        <taxon>Metazoa</taxon>
        <taxon>Ecdysozoa</taxon>
        <taxon>Arthropoda</taxon>
        <taxon>Hexapoda</taxon>
        <taxon>Insecta</taxon>
        <taxon>Pterygota</taxon>
        <taxon>Neoptera</taxon>
        <taxon>Paraneoptera</taxon>
        <taxon>Hemiptera</taxon>
        <taxon>Heteroptera</taxon>
        <taxon>Panheteroptera</taxon>
        <taxon>Cimicomorpha</taxon>
        <taxon>Miridae</taxon>
        <taxon>Mirini</taxon>
        <taxon>Lygus</taxon>
    </lineage>
</organism>
<reference evidence="3" key="2">
    <citation type="submission" date="2014-07" db="EMBL/GenBank/DDBJ databases">
        <authorList>
            <person name="Hull J."/>
        </authorList>
    </citation>
    <scope>NUCLEOTIDE SEQUENCE</scope>
</reference>
<proteinExistence type="predicted"/>
<feature type="compositionally biased region" description="Basic residues" evidence="1">
    <location>
        <begin position="84"/>
        <end position="93"/>
    </location>
</feature>
<feature type="signal peptide" evidence="2">
    <location>
        <begin position="1"/>
        <end position="27"/>
    </location>
</feature>
<accession>A0A0A9ZAZ5</accession>
<name>A0A0A9ZAZ5_LYGHE</name>
<dbReference type="AlphaFoldDB" id="A0A0A9ZAZ5"/>
<protein>
    <submittedName>
        <fullName evidence="3">Uncharacterized protein</fullName>
    </submittedName>
</protein>
<sequence>MHTLTSVDTMLFPKPLFVLWCFFYASSESLQTKLKSNLQNNYTKQKFNVSPGLSDQLKSEIPVTPVASVWPNKEVGRDFDGRTLKHGSKKKMKKDSQIEPKTKKSSTRISNFQRFGISYSRTTLLKTATTKKGGGEGRLPKYGTKPGQIGSPQIETADKDSQQFRRFGLSGSSNKTKKNAKSIKAGREGTTSKQGSNREQKKALQVGPGNKMRSTTESTSQQFRRFGLSHSRNKTKKTLDTMKTGREGKNPKHGLNQKQKTEQIEPGDKGSITKSPSQ</sequence>
<feature type="chain" id="PRO_5002053965" evidence="2">
    <location>
        <begin position="28"/>
        <end position="278"/>
    </location>
</feature>
<evidence type="ECO:0000256" key="1">
    <source>
        <dbReference type="SAM" id="MobiDB-lite"/>
    </source>
</evidence>
<dbReference type="EMBL" id="GBHO01002020">
    <property type="protein sequence ID" value="JAG41584.1"/>
    <property type="molecule type" value="Transcribed_RNA"/>
</dbReference>
<evidence type="ECO:0000256" key="2">
    <source>
        <dbReference type="SAM" id="SignalP"/>
    </source>
</evidence>
<feature type="non-terminal residue" evidence="3">
    <location>
        <position position="278"/>
    </location>
</feature>
<feature type="compositionally biased region" description="Basic and acidic residues" evidence="1">
    <location>
        <begin position="259"/>
        <end position="268"/>
    </location>
</feature>
<feature type="compositionally biased region" description="Polar residues" evidence="1">
    <location>
        <begin position="212"/>
        <end position="223"/>
    </location>
</feature>
<keyword evidence="2" id="KW-0732">Signal</keyword>
<gene>
    <name evidence="3" type="ORF">CM83_12764</name>
</gene>
<reference evidence="3" key="1">
    <citation type="journal article" date="2014" name="PLoS ONE">
        <title>Transcriptome-Based Identification of ABC Transporters in the Western Tarnished Plant Bug Lygus hesperus.</title>
        <authorList>
            <person name="Hull J.J."/>
            <person name="Chaney K."/>
            <person name="Geib S.M."/>
            <person name="Fabrick J.A."/>
            <person name="Brent C.S."/>
            <person name="Walsh D."/>
            <person name="Lavine L.C."/>
        </authorList>
    </citation>
    <scope>NUCLEOTIDE SEQUENCE</scope>
</reference>
<evidence type="ECO:0000313" key="3">
    <source>
        <dbReference type="EMBL" id="JAG41584.1"/>
    </source>
</evidence>
<feature type="region of interest" description="Disordered" evidence="1">
    <location>
        <begin position="128"/>
        <end position="278"/>
    </location>
</feature>
<feature type="region of interest" description="Disordered" evidence="1">
    <location>
        <begin position="77"/>
        <end position="107"/>
    </location>
</feature>